<dbReference type="PROSITE" id="PS51704">
    <property type="entry name" value="GP_PDE"/>
    <property type="match status" value="1"/>
</dbReference>
<reference evidence="9 10" key="1">
    <citation type="submission" date="2020-01" db="EMBL/GenBank/DDBJ databases">
        <title>Genomes of bacteria type strains.</title>
        <authorList>
            <person name="Chen J."/>
            <person name="Zhu S."/>
            <person name="Yang J."/>
        </authorList>
    </citation>
    <scope>NUCLEOTIDE SEQUENCE [LARGE SCALE GENOMIC DNA]</scope>
    <source>
        <strain evidence="9 10">DSM 16655</strain>
    </source>
</reference>
<comment type="similarity">
    <text evidence="1">Belongs to the glycerophosphoryl diester phosphodiesterase family.</text>
</comment>
<comment type="caution">
    <text evidence="9">The sequence shown here is derived from an EMBL/GenBank/DDBJ whole genome shotgun (WGS) entry which is preliminary data.</text>
</comment>
<dbReference type="Pfam" id="PF03009">
    <property type="entry name" value="GDPD"/>
    <property type="match status" value="1"/>
</dbReference>
<organism evidence="9 10">
    <name type="scientific">Hoeflea alexandrii</name>
    <dbReference type="NCBI Taxonomy" id="288436"/>
    <lineage>
        <taxon>Bacteria</taxon>
        <taxon>Pseudomonadati</taxon>
        <taxon>Pseudomonadota</taxon>
        <taxon>Alphaproteobacteria</taxon>
        <taxon>Hyphomicrobiales</taxon>
        <taxon>Rhizobiaceae</taxon>
        <taxon>Hoeflea</taxon>
    </lineage>
</organism>
<dbReference type="InterPro" id="IPR017946">
    <property type="entry name" value="PLC-like_Pdiesterase_TIM-brl"/>
</dbReference>
<feature type="chain" id="PRO_5047254140" description="glycerophosphodiester phosphodiesterase" evidence="7">
    <location>
        <begin position="22"/>
        <end position="405"/>
    </location>
</feature>
<evidence type="ECO:0000256" key="4">
    <source>
        <dbReference type="ARBA" id="ARBA00022798"/>
    </source>
</evidence>
<dbReference type="Proteomes" id="UP001320715">
    <property type="component" value="Unassembled WGS sequence"/>
</dbReference>
<feature type="domain" description="GP-PDE" evidence="8">
    <location>
        <begin position="61"/>
        <end position="382"/>
    </location>
</feature>
<dbReference type="CDD" id="cd08560">
    <property type="entry name" value="GDPD_EcGlpQ_like_1"/>
    <property type="match status" value="1"/>
</dbReference>
<evidence type="ECO:0000256" key="5">
    <source>
        <dbReference type="ARBA" id="ARBA00022801"/>
    </source>
</evidence>
<evidence type="ECO:0000256" key="3">
    <source>
        <dbReference type="ARBA" id="ARBA00022729"/>
    </source>
</evidence>
<dbReference type="EC" id="3.1.4.46" evidence="2"/>
<dbReference type="PANTHER" id="PTHR43620:SF7">
    <property type="entry name" value="GLYCEROPHOSPHODIESTER PHOSPHODIESTERASE GDPD5-RELATED"/>
    <property type="match status" value="1"/>
</dbReference>
<dbReference type="PANTHER" id="PTHR43620">
    <property type="entry name" value="GLYCEROPHOSPHORYL DIESTER PHOSPHODIESTERASE"/>
    <property type="match status" value="1"/>
</dbReference>
<keyword evidence="5" id="KW-0378">Hydrolase</keyword>
<dbReference type="EMBL" id="JAAAML010000001">
    <property type="protein sequence ID" value="MCO6408032.1"/>
    <property type="molecule type" value="Genomic_DNA"/>
</dbReference>
<keyword evidence="10" id="KW-1185">Reference proteome</keyword>
<proteinExistence type="inferred from homology"/>
<comment type="catalytic activity">
    <reaction evidence="6">
        <text>a sn-glycero-3-phosphodiester + H2O = an alcohol + sn-glycerol 3-phosphate + H(+)</text>
        <dbReference type="Rhea" id="RHEA:12969"/>
        <dbReference type="ChEBI" id="CHEBI:15377"/>
        <dbReference type="ChEBI" id="CHEBI:15378"/>
        <dbReference type="ChEBI" id="CHEBI:30879"/>
        <dbReference type="ChEBI" id="CHEBI:57597"/>
        <dbReference type="ChEBI" id="CHEBI:83408"/>
        <dbReference type="EC" id="3.1.4.46"/>
    </reaction>
</comment>
<accession>A0ABT1CP97</accession>
<dbReference type="InterPro" id="IPR030395">
    <property type="entry name" value="GP_PDE_dom"/>
</dbReference>
<name>A0ABT1CP97_9HYPH</name>
<evidence type="ECO:0000256" key="6">
    <source>
        <dbReference type="ARBA" id="ARBA00047512"/>
    </source>
</evidence>
<protein>
    <recommendedName>
        <fullName evidence="2">glycerophosphodiester phosphodiesterase</fullName>
        <ecNumber evidence="2">3.1.4.46</ecNumber>
    </recommendedName>
</protein>
<evidence type="ECO:0000256" key="2">
    <source>
        <dbReference type="ARBA" id="ARBA00012247"/>
    </source>
</evidence>
<evidence type="ECO:0000313" key="9">
    <source>
        <dbReference type="EMBL" id="MCO6408032.1"/>
    </source>
</evidence>
<evidence type="ECO:0000256" key="7">
    <source>
        <dbReference type="SAM" id="SignalP"/>
    </source>
</evidence>
<sequence length="405" mass="43909">MTMLYRLVAGAILVSATLAGAAPAADIELGPRPAFLIDKMAEGALKDELLACDGKPVSTTLFSIGHRGAPLQFPEHTRESYMAAAKMGAGIIECDVTFTKDKELVCRHAQNDLHTTTNILATDLAQKCTKGFTPAAGGKASAECRASDITLSEFKTLNGKMDAANSQAETVEDYINGTAEWRTDLYAAAGGTVLTHRESIALIASLGGKFTPELKSPSVEMPYDGFSQADYAQKMIDEYKDAGIPASDVWPQSFNLDDVLYWIENEPEFGAQAVYLDGRYSEDGFDFRKPETFKPSMQQLADQGVNYIAPPIWMLLTLTDGKMVPSPYALEAKKAGLNIIAWSFERSGPLNTGGGWYYQSVGDVINNDGQMYEVLDVLARQVGIVGMFSDWPATVSYYASCTGLK</sequence>
<keyword evidence="3 7" id="KW-0732">Signal</keyword>
<evidence type="ECO:0000256" key="1">
    <source>
        <dbReference type="ARBA" id="ARBA00007277"/>
    </source>
</evidence>
<evidence type="ECO:0000313" key="10">
    <source>
        <dbReference type="Proteomes" id="UP001320715"/>
    </source>
</evidence>
<evidence type="ECO:0000259" key="8">
    <source>
        <dbReference type="PROSITE" id="PS51704"/>
    </source>
</evidence>
<gene>
    <name evidence="9" type="ORF">GTW23_07570</name>
</gene>
<dbReference type="Gene3D" id="3.20.20.190">
    <property type="entry name" value="Phosphatidylinositol (PI) phosphodiesterase"/>
    <property type="match status" value="1"/>
</dbReference>
<feature type="signal peptide" evidence="7">
    <location>
        <begin position="1"/>
        <end position="21"/>
    </location>
</feature>
<dbReference type="SUPFAM" id="SSF51695">
    <property type="entry name" value="PLC-like phosphodiesterases"/>
    <property type="match status" value="1"/>
</dbReference>
<keyword evidence="4" id="KW-0319">Glycerol metabolism</keyword>